<feature type="transmembrane region" description="Helical" evidence="5">
    <location>
        <begin position="86"/>
        <end position="106"/>
    </location>
</feature>
<evidence type="ECO:0000256" key="5">
    <source>
        <dbReference type="SAM" id="Phobius"/>
    </source>
</evidence>
<organism evidence="7">
    <name type="scientific">marine metagenome</name>
    <dbReference type="NCBI Taxonomy" id="408172"/>
    <lineage>
        <taxon>unclassified sequences</taxon>
        <taxon>metagenomes</taxon>
        <taxon>ecological metagenomes</taxon>
    </lineage>
</organism>
<dbReference type="PANTHER" id="PTHR23534:SF1">
    <property type="entry name" value="MAJOR FACILITATOR SUPERFAMILY PROTEIN"/>
    <property type="match status" value="1"/>
</dbReference>
<comment type="subcellular location">
    <subcellularLocation>
        <location evidence="1">Membrane</location>
    </subcellularLocation>
</comment>
<dbReference type="Gene3D" id="1.20.1250.20">
    <property type="entry name" value="MFS general substrate transporter like domains"/>
    <property type="match status" value="2"/>
</dbReference>
<feature type="transmembrane region" description="Helical" evidence="5">
    <location>
        <begin position="238"/>
        <end position="258"/>
    </location>
</feature>
<dbReference type="GO" id="GO:0022857">
    <property type="term" value="F:transmembrane transporter activity"/>
    <property type="evidence" value="ECO:0007669"/>
    <property type="project" value="InterPro"/>
</dbReference>
<dbReference type="GO" id="GO:0016020">
    <property type="term" value="C:membrane"/>
    <property type="evidence" value="ECO:0007669"/>
    <property type="project" value="UniProtKB-SubCell"/>
</dbReference>
<feature type="transmembrane region" description="Helical" evidence="5">
    <location>
        <begin position="145"/>
        <end position="168"/>
    </location>
</feature>
<evidence type="ECO:0000259" key="6">
    <source>
        <dbReference type="PROSITE" id="PS50850"/>
    </source>
</evidence>
<feature type="transmembrane region" description="Helical" evidence="5">
    <location>
        <begin position="112"/>
        <end position="133"/>
    </location>
</feature>
<keyword evidence="3 5" id="KW-1133">Transmembrane helix</keyword>
<feature type="transmembrane region" description="Helical" evidence="5">
    <location>
        <begin position="180"/>
        <end position="199"/>
    </location>
</feature>
<feature type="transmembrane region" description="Helical" evidence="5">
    <location>
        <begin position="53"/>
        <end position="74"/>
    </location>
</feature>
<name>A0A381UA77_9ZZZZ</name>
<sequence>VPDVEQPDASERATVQRRTLAVLMVAILPAGAAMSAGYSSAAVLGEDITGSAWLGGMAAASMTTGAALSAVPLARLMAARGRRPGLVVGYLIACAGSVLAAVAALLGWYPLLILGILGIGTGNASNLAARYAAADLADDDGRAKAIGSLVWASTFGTVLGPAIGLGPAPRAADLIGLPPLVGPYLLCIVLFSGAALFIWQRLVPDPLVFAGGVGLPTEVRQSLRTSVRMLAGSSSGRLAVLGMVAGHVVMVGVMTMTPLHMRDGNQDLQIVGFVISLHVIGMYAFSPVVGWFADRLGSRPVLATGGVLLFIGAELAAHTQAEHSLGIYVGLFLIGLGWSCGIIAGSALLTGSFPPESRVQVQGLADLAMTASGAVAGLSSGFVVTWAGFQFLGHWSGVLGLAPTVVVLLLGLARLRGEPLGQEHL</sequence>
<evidence type="ECO:0000256" key="1">
    <source>
        <dbReference type="ARBA" id="ARBA00004370"/>
    </source>
</evidence>
<reference evidence="7" key="1">
    <citation type="submission" date="2018-05" db="EMBL/GenBank/DDBJ databases">
        <authorList>
            <person name="Lanie J.A."/>
            <person name="Ng W.-L."/>
            <person name="Kazmierczak K.M."/>
            <person name="Andrzejewski T.M."/>
            <person name="Davidsen T.M."/>
            <person name="Wayne K.J."/>
            <person name="Tettelin H."/>
            <person name="Glass J.I."/>
            <person name="Rusch D."/>
            <person name="Podicherti R."/>
            <person name="Tsui H.-C.T."/>
            <person name="Winkler M.E."/>
        </authorList>
    </citation>
    <scope>NUCLEOTIDE SEQUENCE</scope>
</reference>
<gene>
    <name evidence="7" type="ORF">METZ01_LOCUS77923</name>
</gene>
<keyword evidence="4 5" id="KW-0472">Membrane</keyword>
<dbReference type="PANTHER" id="PTHR23534">
    <property type="entry name" value="MFS PERMEASE"/>
    <property type="match status" value="1"/>
</dbReference>
<dbReference type="PROSITE" id="PS50850">
    <property type="entry name" value="MFS"/>
    <property type="match status" value="1"/>
</dbReference>
<evidence type="ECO:0000256" key="3">
    <source>
        <dbReference type="ARBA" id="ARBA00022989"/>
    </source>
</evidence>
<evidence type="ECO:0000256" key="2">
    <source>
        <dbReference type="ARBA" id="ARBA00022692"/>
    </source>
</evidence>
<feature type="transmembrane region" description="Helical" evidence="5">
    <location>
        <begin position="395"/>
        <end position="415"/>
    </location>
</feature>
<evidence type="ECO:0000313" key="7">
    <source>
        <dbReference type="EMBL" id="SVA25069.1"/>
    </source>
</evidence>
<dbReference type="SUPFAM" id="SSF103473">
    <property type="entry name" value="MFS general substrate transporter"/>
    <property type="match status" value="1"/>
</dbReference>
<feature type="transmembrane region" description="Helical" evidence="5">
    <location>
        <begin position="20"/>
        <end position="41"/>
    </location>
</feature>
<evidence type="ECO:0000256" key="4">
    <source>
        <dbReference type="ARBA" id="ARBA00023136"/>
    </source>
</evidence>
<protein>
    <recommendedName>
        <fullName evidence="6">Major facilitator superfamily (MFS) profile domain-containing protein</fullName>
    </recommendedName>
</protein>
<dbReference type="Pfam" id="PF00083">
    <property type="entry name" value="Sugar_tr"/>
    <property type="match status" value="1"/>
</dbReference>
<proteinExistence type="predicted"/>
<feature type="transmembrane region" description="Helical" evidence="5">
    <location>
        <begin position="363"/>
        <end position="389"/>
    </location>
</feature>
<feature type="transmembrane region" description="Helical" evidence="5">
    <location>
        <begin position="270"/>
        <end position="293"/>
    </location>
</feature>
<dbReference type="EMBL" id="UINC01006034">
    <property type="protein sequence ID" value="SVA25069.1"/>
    <property type="molecule type" value="Genomic_DNA"/>
</dbReference>
<dbReference type="InterPro" id="IPR036259">
    <property type="entry name" value="MFS_trans_sf"/>
</dbReference>
<dbReference type="InterPro" id="IPR020846">
    <property type="entry name" value="MFS_dom"/>
</dbReference>
<dbReference type="InterPro" id="IPR005828">
    <property type="entry name" value="MFS_sugar_transport-like"/>
</dbReference>
<dbReference type="Pfam" id="PF07690">
    <property type="entry name" value="MFS_1"/>
    <property type="match status" value="1"/>
</dbReference>
<accession>A0A381UA77</accession>
<feature type="transmembrane region" description="Helical" evidence="5">
    <location>
        <begin position="325"/>
        <end position="351"/>
    </location>
</feature>
<feature type="domain" description="Major facilitator superfamily (MFS) profile" evidence="6">
    <location>
        <begin position="19"/>
        <end position="414"/>
    </location>
</feature>
<keyword evidence="2 5" id="KW-0812">Transmembrane</keyword>
<dbReference type="InterPro" id="IPR011701">
    <property type="entry name" value="MFS"/>
</dbReference>
<feature type="non-terminal residue" evidence="7">
    <location>
        <position position="1"/>
    </location>
</feature>
<dbReference type="AlphaFoldDB" id="A0A381UA77"/>